<dbReference type="Pfam" id="PF00149">
    <property type="entry name" value="Metallophos"/>
    <property type="match status" value="1"/>
</dbReference>
<gene>
    <name evidence="3" type="ORF">D2T30_17505</name>
</gene>
<evidence type="ECO:0000313" key="4">
    <source>
        <dbReference type="Proteomes" id="UP000284476"/>
    </source>
</evidence>
<feature type="region of interest" description="Disordered" evidence="1">
    <location>
        <begin position="1"/>
        <end position="21"/>
    </location>
</feature>
<dbReference type="GO" id="GO:0110154">
    <property type="term" value="P:RNA decapping"/>
    <property type="evidence" value="ECO:0007669"/>
    <property type="project" value="TreeGrafter"/>
</dbReference>
<dbReference type="GO" id="GO:0005737">
    <property type="term" value="C:cytoplasm"/>
    <property type="evidence" value="ECO:0007669"/>
    <property type="project" value="TreeGrafter"/>
</dbReference>
<dbReference type="SUPFAM" id="SSF56300">
    <property type="entry name" value="Metallo-dependent phosphatases"/>
    <property type="match status" value="1"/>
</dbReference>
<dbReference type="Gene3D" id="3.60.21.10">
    <property type="match status" value="1"/>
</dbReference>
<evidence type="ECO:0000259" key="2">
    <source>
        <dbReference type="Pfam" id="PF00149"/>
    </source>
</evidence>
<name>A0A443JC12_9RHOB</name>
<protein>
    <submittedName>
        <fullName evidence="3">Serine/threonine protein phosphatase</fullName>
    </submittedName>
</protein>
<sequence>MFNNILSKLRRPRPPEPAPAEPLAIIGDVHGRADLLGAMLARIAQEAPDARPVLAGDMIDRGPDSCAVLTRVRALDRAVVLRGNHEEMMVAFLDSPAENGGWLRHGGDETLRSFGIAAPEADTATRDALRRALPPGTEDWLRALPCHWISGNVAVVHAGADPRVPIPDQNPRHLLWGHPGFGRFPRRDGLWVVHGHTIVDKPRRGNGVISIDTGAWRSGRLSAVILSQAGSRFLTVGP</sequence>
<proteinExistence type="predicted"/>
<reference evidence="3 4" key="2">
    <citation type="submission" date="2019-01" db="EMBL/GenBank/DDBJ databases">
        <authorList>
            <person name="Li Y."/>
        </authorList>
    </citation>
    <scope>NUCLEOTIDE SEQUENCE [LARGE SCALE GENOMIC DNA]</scope>
    <source>
        <strain evidence="3 4">SK2B-1</strain>
    </source>
</reference>
<dbReference type="Proteomes" id="UP000284476">
    <property type="component" value="Unassembled WGS sequence"/>
</dbReference>
<dbReference type="InterPro" id="IPR029052">
    <property type="entry name" value="Metallo-depent_PP-like"/>
</dbReference>
<evidence type="ECO:0000313" key="3">
    <source>
        <dbReference type="EMBL" id="RWR18038.1"/>
    </source>
</evidence>
<dbReference type="GO" id="GO:0008803">
    <property type="term" value="F:bis(5'-nucleosyl)-tetraphosphatase (symmetrical) activity"/>
    <property type="evidence" value="ECO:0007669"/>
    <property type="project" value="TreeGrafter"/>
</dbReference>
<comment type="caution">
    <text evidence="3">The sequence shown here is derived from an EMBL/GenBank/DDBJ whole genome shotgun (WGS) entry which is preliminary data.</text>
</comment>
<dbReference type="AlphaFoldDB" id="A0A443JC12"/>
<dbReference type="RefSeq" id="WP_128209948.1">
    <property type="nucleotide sequence ID" value="NZ_JBHRSO010000040.1"/>
</dbReference>
<dbReference type="InterPro" id="IPR050126">
    <property type="entry name" value="Ap4A_hydrolase"/>
</dbReference>
<feature type="domain" description="Calcineurin-like phosphoesterase" evidence="2">
    <location>
        <begin position="22"/>
        <end position="184"/>
    </location>
</feature>
<organism evidence="3 4">
    <name type="scientific">Paenirhodobacter populi</name>
    <dbReference type="NCBI Taxonomy" id="2306993"/>
    <lineage>
        <taxon>Bacteria</taxon>
        <taxon>Pseudomonadati</taxon>
        <taxon>Pseudomonadota</taxon>
        <taxon>Alphaproteobacteria</taxon>
        <taxon>Rhodobacterales</taxon>
        <taxon>Rhodobacter group</taxon>
        <taxon>Paenirhodobacter</taxon>
    </lineage>
</organism>
<dbReference type="PANTHER" id="PTHR42850:SF4">
    <property type="entry name" value="ZINC-DEPENDENT ENDOPOLYPHOSPHATASE"/>
    <property type="match status" value="1"/>
</dbReference>
<dbReference type="EMBL" id="SAUZ01000022">
    <property type="protein sequence ID" value="RWR18038.1"/>
    <property type="molecule type" value="Genomic_DNA"/>
</dbReference>
<dbReference type="GO" id="GO:0016791">
    <property type="term" value="F:phosphatase activity"/>
    <property type="evidence" value="ECO:0007669"/>
    <property type="project" value="TreeGrafter"/>
</dbReference>
<accession>A0A443JC12</accession>
<dbReference type="PANTHER" id="PTHR42850">
    <property type="entry name" value="METALLOPHOSPHOESTERASE"/>
    <property type="match status" value="1"/>
</dbReference>
<dbReference type="InterPro" id="IPR004843">
    <property type="entry name" value="Calcineurin-like_PHP"/>
</dbReference>
<evidence type="ECO:0000256" key="1">
    <source>
        <dbReference type="SAM" id="MobiDB-lite"/>
    </source>
</evidence>
<reference evidence="3 4" key="1">
    <citation type="submission" date="2019-01" db="EMBL/GenBank/DDBJ databases">
        <title>Sinorhodobacter populi sp. nov. isolated from the symptomatic bark tissue of Populus euramericana canker.</title>
        <authorList>
            <person name="Xu G."/>
        </authorList>
    </citation>
    <scope>NUCLEOTIDE SEQUENCE [LARGE SCALE GENOMIC DNA]</scope>
    <source>
        <strain evidence="3 4">SK2B-1</strain>
    </source>
</reference>